<dbReference type="GO" id="GO:0005737">
    <property type="term" value="C:cytoplasm"/>
    <property type="evidence" value="ECO:0007669"/>
    <property type="project" value="TreeGrafter"/>
</dbReference>
<dbReference type="Proteomes" id="UP000654370">
    <property type="component" value="Unassembled WGS sequence"/>
</dbReference>
<evidence type="ECO:0000256" key="3">
    <source>
        <dbReference type="SAM" id="Coils"/>
    </source>
</evidence>
<feature type="coiled-coil region" evidence="3">
    <location>
        <begin position="62"/>
        <end position="96"/>
    </location>
</feature>
<dbReference type="PANTHER" id="PTHR31139:SF4">
    <property type="entry name" value="ECTOPIC P GRANULES PROTEIN 5 HOMOLOG"/>
    <property type="match status" value="1"/>
</dbReference>
<reference evidence="5" key="1">
    <citation type="submission" date="2020-12" db="EMBL/GenBank/DDBJ databases">
        <title>Metabolic potential, ecology and presence of endohyphal bacteria is reflected in genomic diversity of Mucoromycotina.</title>
        <authorList>
            <person name="Muszewska A."/>
            <person name="Okrasinska A."/>
            <person name="Steczkiewicz K."/>
            <person name="Drgas O."/>
            <person name="Orlowska M."/>
            <person name="Perlinska-Lenart U."/>
            <person name="Aleksandrzak-Piekarczyk T."/>
            <person name="Szatraj K."/>
            <person name="Zielenkiewicz U."/>
            <person name="Pilsyk S."/>
            <person name="Malc E."/>
            <person name="Mieczkowski P."/>
            <person name="Kruszewska J.S."/>
            <person name="Biernat P."/>
            <person name="Pawlowska J."/>
        </authorList>
    </citation>
    <scope>NUCLEOTIDE SEQUENCE</scope>
    <source>
        <strain evidence="5">WA0000067209</strain>
    </source>
</reference>
<evidence type="ECO:0000313" key="5">
    <source>
        <dbReference type="EMBL" id="KAG2184849.1"/>
    </source>
</evidence>
<sequence>MESAEKLALQDRDTTWAAEIVIQPTFTCPTGSSQPQYSQELVDSLLDFEAKHILEPYTCHKLTQLLREYHNCVNEVQSLQETITKLQSQAQERAKRLWLVENKSKTLQAKCGDGIEIKHTFHYNTGQFQVAESAKLSKLLYKLRSDANTLLYRKLYETKMAKIQVQEFIDRFLCETKVFGKSVATKSEQSGNYPYSDIQHKPEQANIKELLDILFHFERHFTQLQRSENGTAEIAKQLGNELIPLAAPIAILDDVHGWIIQLSIPYIKFSDLVDRRYIFQHLVFSPGIENWAKDILAYLVTSEQSRLVEIEIATIVEMLGCATMLKKSGTSTEQSKTTVCSLLWEEDYSAILDQIAIPDRLNDVVDRAILTDPVSLQPKESIGDLVHPVTLANAYFQCLNNVLLQLSKSTYTVLLKRLAQTICQLSHTIGRLVMWNNQRNLQDEVASTLQTEADSLVVKIFRCYLSLPNIGVHYFLSSVPVRSVSVEGLWNVVSEVFKVAPNPKVEFPTIAFDIDHFCQLLLANASEGVFLLQCLANISLVIEPQEHLICEQTEYSTRQQIILAVAYVFFHVAYLNDTMRDMFYKDVRDTYEMMCGRHPLLISSLLKWTVNDFDKIGNNALYLFRSLNLVEWHITQEDIGSLQQLLCSGESSELGTNFTKYIIENINYSYKDEVESEPHSRAKPWEKRNVPFLPYSIHSEVAFMILGIAQRIQPTAEMFERTVASTSTEALTYAIAPYIPTANDAFVSASDMKRRQYMDWCWCIILRLQLFECPMQKRAMEIDESISKLGIGEHARMSNDLVASHLCLIVYTAFMLSSTSRNFLRFDMNRGWEKIQLMIRGNHGGAVIHMFANVVPGFAYMHGDDFFNHGSTSQLLDQILNAKVDASLTEASKSYLKPLKSNVELLLPNNGLEVILGSHAWMAKKIDLADSLAEQGGFSYLDLILHSWIKIVCMQPDWMWKPNRISLLNYIAKLAFTNGRHDIIRGMLEIESQRLELVRHSSSSSPSKTGQDSPRNPVRFMKSVLADATYPSLLTGEWSMMSLASSSLFKTPNVEQHFFYFAFEALLQETIAETKTRKQLALQLKADVAIRKLKDDMEINSVIKRSGINLRKSVEFLTIYRWLQHILVMPANHNLLPLFLQMFFSLYFCNIGNDEEKSSFFFGHLLFSKRENQIDQLKKHLAQLKELPANTDSKGVSVILDEDQTMKKRESLYHAMYLWLGDARLQADTDAIDGLPASYLPSRLTHCRILGSNLGDPKFEAKNLFDGSTLWMDLVSLDQLEMEFDDFPWVSKVSVYQPVLPASRPGSSFDVRSHTPTKSTHLAVITIPSIKLKRPVTALPLAEILELSPQDLFGDMLRIFHTHARQFEQLSIQYKSLDSAYLKQLESLYLNKKITSTFQVPCKKVPEGICRKPATFHLDQQELQVEEDVEKQLSDNRNQVSKLVFTHIDPRICVQSLQALTTMTEITKLNNDQLSAAQSKKACEAVIFLFEALRDNASEFPPAKLLCRQFAQMAASSFRLHPELTDTLVQHMGMDDRYINLLYPAFEPISQPSQFVDLYKKICLGTDYSCAGQLKLISKFDIVKWVSTNQGSSKKQRLLWYQVAFKAIQKLGRTSNDRPQDRALSYRHSSLAVKLLENAYEKFAVEYEYVDVLALIIETYSSRPMNTYHLRAFMEFLGVPLDFIRRAISPCQQNKDITLNTLDRDGLIRVLNVIVDIWSKEDHNCLDYLYNSAGSLYDLVLACLCDIRLTMDAPEEIAHSSALQIVFDAHRPLMMSGSANRSKEFDQVAEGFLITVKTIIASRNSKNDTITILEQCLNYYISLQLSTESRWMKILQRDILQLPWKNMTPNSQVLFTLLQTSKKLAQSSDNSYLAYQQFVTRLLMEWPANNELLGSSSDTIRLYTRLHFIAVQHIEEAELDGQEVIKVLNTSVLTCIPQFSSDMEFVKGIRRSLRTSWPTPLESFKPSMDATNDHMQSLHYCLVWFRTLTKIDTPESCTLMLALEYITYVTSLLNSFIESPGMNFTNNAIRDVIIDIITILDIMLTREELENKLDMVTAILGDIISLLNRCSSNSEEYTAIRNALMDTVEKLNNIPIAVLHVANLHGIKPHTAAILMEKCVQQELATSPNSIDEIWNLISRHLQILRGDTDDLLHQCLENYCILTLHGRCVAELLLCKTYADECKVAEEVAAFLSITTVPLIVGSETTKLVLLLSKFADIFSKKSKDTKLEEFDLLAALVSVHRTLYQWAEGKDSYHIAQTGLMNTFGDRWRSGSSSAIRIEWKLYSRLLCGYIGRHLAPLTITQSGITNRPTTADSWQEWIDSTYNLKEYSPYSEKTATGFELCQKAPIYQLDKVVRSLAHEIFQAVSGIDLARD</sequence>
<accession>A0A8H7Q4E5</accession>
<keyword evidence="2" id="KW-0072">Autophagy</keyword>
<dbReference type="GO" id="GO:0097352">
    <property type="term" value="P:autophagosome maturation"/>
    <property type="evidence" value="ECO:0007669"/>
    <property type="project" value="TreeGrafter"/>
</dbReference>
<keyword evidence="3" id="KW-0175">Coiled coil</keyword>
<dbReference type="Pfam" id="PF26573">
    <property type="entry name" value="TPR_Epg5_2"/>
    <property type="match status" value="1"/>
</dbReference>
<protein>
    <recommendedName>
        <fullName evidence="4">Epg5-like TPR domain-containing protein</fullName>
    </recommendedName>
</protein>
<dbReference type="OrthoDB" id="75419at2759"/>
<gene>
    <name evidence="5" type="ORF">INT43_000762</name>
</gene>
<dbReference type="InterPro" id="IPR051436">
    <property type="entry name" value="Autophagy-related_EPG5"/>
</dbReference>
<dbReference type="InterPro" id="IPR058750">
    <property type="entry name" value="TPR_Epg5"/>
</dbReference>
<dbReference type="PANTHER" id="PTHR31139">
    <property type="entry name" value="ECTOPIC P GRANULES PROTEIN 5 HOMOLOG"/>
    <property type="match status" value="1"/>
</dbReference>
<feature type="domain" description="Epg5-like TPR" evidence="4">
    <location>
        <begin position="1104"/>
        <end position="1240"/>
    </location>
</feature>
<dbReference type="EMBL" id="JAEPQZ010000002">
    <property type="protein sequence ID" value="KAG2184849.1"/>
    <property type="molecule type" value="Genomic_DNA"/>
</dbReference>
<evidence type="ECO:0000256" key="2">
    <source>
        <dbReference type="ARBA" id="ARBA00023006"/>
    </source>
</evidence>
<keyword evidence="6" id="KW-1185">Reference proteome</keyword>
<comment type="caution">
    <text evidence="5">The sequence shown here is derived from an EMBL/GenBank/DDBJ whole genome shotgun (WGS) entry which is preliminary data.</text>
</comment>
<organism evidence="5 6">
    <name type="scientific">Mortierella isabellina</name>
    <name type="common">Filamentous fungus</name>
    <name type="synonym">Umbelopsis isabellina</name>
    <dbReference type="NCBI Taxonomy" id="91625"/>
    <lineage>
        <taxon>Eukaryota</taxon>
        <taxon>Fungi</taxon>
        <taxon>Fungi incertae sedis</taxon>
        <taxon>Mucoromycota</taxon>
        <taxon>Mucoromycotina</taxon>
        <taxon>Umbelopsidomycetes</taxon>
        <taxon>Umbelopsidales</taxon>
        <taxon>Umbelopsidaceae</taxon>
        <taxon>Umbelopsis</taxon>
    </lineage>
</organism>
<name>A0A8H7Q4E5_MORIS</name>
<proteinExistence type="inferred from homology"/>
<evidence type="ECO:0000313" key="6">
    <source>
        <dbReference type="Proteomes" id="UP000654370"/>
    </source>
</evidence>
<evidence type="ECO:0000259" key="4">
    <source>
        <dbReference type="Pfam" id="PF26573"/>
    </source>
</evidence>
<evidence type="ECO:0000256" key="1">
    <source>
        <dbReference type="ARBA" id="ARBA00010948"/>
    </source>
</evidence>
<comment type="similarity">
    <text evidence="1">Belongs to the EPG5 family.</text>
</comment>